<protein>
    <submittedName>
        <fullName evidence="3">Uncharacterized protein</fullName>
    </submittedName>
</protein>
<proteinExistence type="predicted"/>
<gene>
    <name evidence="3" type="ORF">CVT24_004656</name>
</gene>
<evidence type="ECO:0000256" key="1">
    <source>
        <dbReference type="SAM" id="MobiDB-lite"/>
    </source>
</evidence>
<feature type="signal peptide" evidence="2">
    <location>
        <begin position="1"/>
        <end position="18"/>
    </location>
</feature>
<dbReference type="InParanoid" id="A0A409YSH0"/>
<name>A0A409YSH0_9AGAR</name>
<feature type="chain" id="PRO_5019151757" evidence="2">
    <location>
        <begin position="19"/>
        <end position="262"/>
    </location>
</feature>
<dbReference type="OrthoDB" id="2877620at2759"/>
<keyword evidence="4" id="KW-1185">Reference proteome</keyword>
<organism evidence="3 4">
    <name type="scientific">Panaeolus cyanescens</name>
    <dbReference type="NCBI Taxonomy" id="181874"/>
    <lineage>
        <taxon>Eukaryota</taxon>
        <taxon>Fungi</taxon>
        <taxon>Dikarya</taxon>
        <taxon>Basidiomycota</taxon>
        <taxon>Agaricomycotina</taxon>
        <taxon>Agaricomycetes</taxon>
        <taxon>Agaricomycetidae</taxon>
        <taxon>Agaricales</taxon>
        <taxon>Agaricineae</taxon>
        <taxon>Galeropsidaceae</taxon>
        <taxon>Panaeolus</taxon>
    </lineage>
</organism>
<dbReference type="Proteomes" id="UP000284842">
    <property type="component" value="Unassembled WGS sequence"/>
</dbReference>
<feature type="region of interest" description="Disordered" evidence="1">
    <location>
        <begin position="24"/>
        <end position="103"/>
    </location>
</feature>
<dbReference type="EMBL" id="NHTK01000724">
    <property type="protein sequence ID" value="PPR05950.1"/>
    <property type="molecule type" value="Genomic_DNA"/>
</dbReference>
<dbReference type="AlphaFoldDB" id="A0A409YSH0"/>
<sequence length="262" mass="28489">MRLLFFVTIAITSASISALTLPPLSNLEGQQSDLERTVHSKRGYYDSSSSSSESPPPESGSPSSGSDHGPPPVITPDRLPSPSHSDHSASSSDHSASGEPRVRWSQEWHTQMEGLGAPPDSAADRAMKNEHLPRIKEHMKEIGATHAIVHKAAHAAGSTDSRVHITAQFLHPVKGPNGGVNLEPIPSHWTDAQGVTHKGADNRHHVVVNKAEPHKGAEYVAQHMTTYHKALQQKQKKTNPQLRRRSFQRRALIRAAAASYSL</sequence>
<evidence type="ECO:0000313" key="3">
    <source>
        <dbReference type="EMBL" id="PPR05950.1"/>
    </source>
</evidence>
<comment type="caution">
    <text evidence="3">The sequence shown here is derived from an EMBL/GenBank/DDBJ whole genome shotgun (WGS) entry which is preliminary data.</text>
</comment>
<evidence type="ECO:0000256" key="2">
    <source>
        <dbReference type="SAM" id="SignalP"/>
    </source>
</evidence>
<keyword evidence="2" id="KW-0732">Signal</keyword>
<evidence type="ECO:0000313" key="4">
    <source>
        <dbReference type="Proteomes" id="UP000284842"/>
    </source>
</evidence>
<feature type="compositionally biased region" description="Low complexity" evidence="1">
    <location>
        <begin position="80"/>
        <end position="97"/>
    </location>
</feature>
<accession>A0A409YSH0</accession>
<reference evidence="3 4" key="1">
    <citation type="journal article" date="2018" name="Evol. Lett.">
        <title>Horizontal gene cluster transfer increased hallucinogenic mushroom diversity.</title>
        <authorList>
            <person name="Reynolds H.T."/>
            <person name="Vijayakumar V."/>
            <person name="Gluck-Thaler E."/>
            <person name="Korotkin H.B."/>
            <person name="Matheny P.B."/>
            <person name="Slot J.C."/>
        </authorList>
    </citation>
    <scope>NUCLEOTIDE SEQUENCE [LARGE SCALE GENOMIC DNA]</scope>
    <source>
        <strain evidence="3 4">2629</strain>
    </source>
</reference>